<keyword evidence="3" id="KW-1185">Reference proteome</keyword>
<evidence type="ECO:0000313" key="3">
    <source>
        <dbReference type="Proteomes" id="UP000005408"/>
    </source>
</evidence>
<dbReference type="GO" id="GO:0005892">
    <property type="term" value="C:acetylcholine-gated channel complex"/>
    <property type="evidence" value="ECO:0007669"/>
    <property type="project" value="InterPro"/>
</dbReference>
<dbReference type="PANTHER" id="PTHR33748">
    <property type="entry name" value="PROTEIN CBG04600"/>
    <property type="match status" value="1"/>
</dbReference>
<keyword evidence="1" id="KW-1133">Transmembrane helix</keyword>
<dbReference type="Pfam" id="PF17175">
    <property type="entry name" value="MOLO1"/>
    <property type="match status" value="1"/>
</dbReference>
<proteinExistence type="predicted"/>
<dbReference type="InterPro" id="IPR033438">
    <property type="entry name" value="MOLO1"/>
</dbReference>
<evidence type="ECO:0000256" key="1">
    <source>
        <dbReference type="SAM" id="Phobius"/>
    </source>
</evidence>
<dbReference type="AlphaFoldDB" id="A0A8W8J6W4"/>
<reference evidence="2" key="1">
    <citation type="submission" date="2022-08" db="UniProtKB">
        <authorList>
            <consortium name="EnsemblMetazoa"/>
        </authorList>
    </citation>
    <scope>IDENTIFICATION</scope>
    <source>
        <strain evidence="2">05x7-T-G4-1.051#20</strain>
    </source>
</reference>
<dbReference type="PANTHER" id="PTHR33748:SF5">
    <property type="entry name" value="GROUND-LIKE DOMAIN-CONTAINING PROTEIN"/>
    <property type="match status" value="1"/>
</dbReference>
<dbReference type="EnsemblMetazoa" id="G17094.1">
    <property type="protein sequence ID" value="G17094.1:cds"/>
    <property type="gene ID" value="G17094"/>
</dbReference>
<organism evidence="2 3">
    <name type="scientific">Magallana gigas</name>
    <name type="common">Pacific oyster</name>
    <name type="synonym">Crassostrea gigas</name>
    <dbReference type="NCBI Taxonomy" id="29159"/>
    <lineage>
        <taxon>Eukaryota</taxon>
        <taxon>Metazoa</taxon>
        <taxon>Spiralia</taxon>
        <taxon>Lophotrochozoa</taxon>
        <taxon>Mollusca</taxon>
        <taxon>Bivalvia</taxon>
        <taxon>Autobranchia</taxon>
        <taxon>Pteriomorphia</taxon>
        <taxon>Ostreida</taxon>
        <taxon>Ostreoidea</taxon>
        <taxon>Ostreidae</taxon>
        <taxon>Magallana</taxon>
    </lineage>
</organism>
<dbReference type="Proteomes" id="UP000005408">
    <property type="component" value="Unassembled WGS sequence"/>
</dbReference>
<dbReference type="Gene3D" id="3.10.310.50">
    <property type="match status" value="1"/>
</dbReference>
<feature type="transmembrane region" description="Helical" evidence="1">
    <location>
        <begin position="229"/>
        <end position="250"/>
    </location>
</feature>
<evidence type="ECO:0000313" key="2">
    <source>
        <dbReference type="EnsemblMetazoa" id="G17094.1:cds"/>
    </source>
</evidence>
<name>A0A8W8J6W4_MAGGI</name>
<accession>A0A8W8J6W4</accession>
<keyword evidence="1" id="KW-0472">Membrane</keyword>
<keyword evidence="1" id="KW-0812">Transmembrane</keyword>
<sequence>MVPLPVACVAFTTLEMLVHCVLLLGVAALARGQIVTKWTVEQFPDPIKNPEKCGGIRGQRSYICDPNSILPPKSFASLDHALNQTFETTPCICSAFKCVDLKYKHGVHISVAILANLQFTQGRTSALPEVENFAIKLENEHWNYGECDNDIVIVYSAGDNVVYTATGVAASFYLDTQKITEITTNNGRYFRAKNPTAGLYAMIMDYRSVFLSKYTPYSLYQESQNVRGAASMTTTSFSSLLLCMIAFIYAKL</sequence>
<protein>
    <submittedName>
        <fullName evidence="2">Uncharacterized protein</fullName>
    </submittedName>
</protein>